<proteinExistence type="predicted"/>
<keyword evidence="4" id="KW-0808">Transferase</keyword>
<feature type="domain" description="Histidine kinase" evidence="8">
    <location>
        <begin position="157"/>
        <end position="382"/>
    </location>
</feature>
<evidence type="ECO:0000313" key="9">
    <source>
        <dbReference type="EMBL" id="GCE18243.1"/>
    </source>
</evidence>
<comment type="catalytic activity">
    <reaction evidence="1">
        <text>ATP + protein L-histidine = ADP + protein N-phospho-L-histidine.</text>
        <dbReference type="EC" id="2.7.13.3"/>
    </reaction>
</comment>
<name>A0A402AGQ4_9CHLR</name>
<dbReference type="FunFam" id="3.30.565.10:FF:000006">
    <property type="entry name" value="Sensor histidine kinase WalK"/>
    <property type="match status" value="1"/>
</dbReference>
<dbReference type="PANTHER" id="PTHR43711">
    <property type="entry name" value="TWO-COMPONENT HISTIDINE KINASE"/>
    <property type="match status" value="1"/>
</dbReference>
<sequence>MYEKQRWSWLFSPSNIPFAFRLLACVTSLPICALIYWLTFTKFYDSRVLIIPMAIWAWCFDKKGAGTYLLCFLTGLGIYYLLYQRSGDSLPNIPISIFIDIPIMIIVGGVILSFRKKQTHRDTEPLYILKEEQKRQHQLALEQVRQLEQIKTQFLINVNHELRTPLTATYGYFELLKMLFEQKGQLDYKTHGAYLQDALHYCEDLCSIVNNILDTMDIDNIQPVQINERCNVGQVILETCGNVDIVQNEQNRIHLQVAEDLHVQANVHYLRHILHQLLTNAFKYTPPGSPITIRAEVDPGEADVVCISIKDMGPGIPLRDQAHIFDQFARLPRDVAGTMRGAGLGLYICKHLVERMQGQIWVESSGLQGRGSCFRFTLPRAIAVPTSHTQLSPKSAQTF</sequence>
<feature type="transmembrane region" description="Helical" evidence="7">
    <location>
        <begin position="20"/>
        <end position="44"/>
    </location>
</feature>
<comment type="caution">
    <text evidence="9">The sequence shown here is derived from an EMBL/GenBank/DDBJ whole genome shotgun (WGS) entry which is preliminary data.</text>
</comment>
<evidence type="ECO:0000259" key="8">
    <source>
        <dbReference type="PROSITE" id="PS50109"/>
    </source>
</evidence>
<keyword evidence="6" id="KW-0902">Two-component regulatory system</keyword>
<dbReference type="CDD" id="cd00082">
    <property type="entry name" value="HisKA"/>
    <property type="match status" value="1"/>
</dbReference>
<evidence type="ECO:0000256" key="7">
    <source>
        <dbReference type="SAM" id="Phobius"/>
    </source>
</evidence>
<dbReference type="InterPro" id="IPR036890">
    <property type="entry name" value="HATPase_C_sf"/>
</dbReference>
<dbReference type="Pfam" id="PF00512">
    <property type="entry name" value="HisKA"/>
    <property type="match status" value="1"/>
</dbReference>
<dbReference type="InterPro" id="IPR003594">
    <property type="entry name" value="HATPase_dom"/>
</dbReference>
<evidence type="ECO:0000256" key="4">
    <source>
        <dbReference type="ARBA" id="ARBA00022679"/>
    </source>
</evidence>
<keyword evidence="7" id="KW-0812">Transmembrane</keyword>
<dbReference type="Gene3D" id="1.10.287.130">
    <property type="match status" value="1"/>
</dbReference>
<dbReference type="RefSeq" id="WP_126549810.1">
    <property type="nucleotide sequence ID" value="NZ_BIFS01000001.1"/>
</dbReference>
<evidence type="ECO:0000256" key="3">
    <source>
        <dbReference type="ARBA" id="ARBA00022553"/>
    </source>
</evidence>
<evidence type="ECO:0000256" key="1">
    <source>
        <dbReference type="ARBA" id="ARBA00000085"/>
    </source>
</evidence>
<evidence type="ECO:0000256" key="2">
    <source>
        <dbReference type="ARBA" id="ARBA00012438"/>
    </source>
</evidence>
<evidence type="ECO:0000313" key="10">
    <source>
        <dbReference type="Proteomes" id="UP000287188"/>
    </source>
</evidence>
<dbReference type="Gene3D" id="3.30.565.10">
    <property type="entry name" value="Histidine kinase-like ATPase, C-terminal domain"/>
    <property type="match status" value="1"/>
</dbReference>
<dbReference type="AlphaFoldDB" id="A0A402AGQ4"/>
<dbReference type="InterPro" id="IPR050736">
    <property type="entry name" value="Sensor_HK_Regulatory"/>
</dbReference>
<dbReference type="InterPro" id="IPR003661">
    <property type="entry name" value="HisK_dim/P_dom"/>
</dbReference>
<dbReference type="SMART" id="SM00387">
    <property type="entry name" value="HATPase_c"/>
    <property type="match status" value="1"/>
</dbReference>
<dbReference type="InterPro" id="IPR005467">
    <property type="entry name" value="His_kinase_dom"/>
</dbReference>
<gene>
    <name evidence="9" type="ORF">KDK_20430</name>
</gene>
<dbReference type="PRINTS" id="PR00344">
    <property type="entry name" value="BCTRLSENSOR"/>
</dbReference>
<dbReference type="Pfam" id="PF02518">
    <property type="entry name" value="HATPase_c"/>
    <property type="match status" value="1"/>
</dbReference>
<protein>
    <recommendedName>
        <fullName evidence="2">histidine kinase</fullName>
        <ecNumber evidence="2">2.7.13.3</ecNumber>
    </recommendedName>
</protein>
<evidence type="ECO:0000256" key="6">
    <source>
        <dbReference type="ARBA" id="ARBA00023012"/>
    </source>
</evidence>
<dbReference type="PROSITE" id="PS50109">
    <property type="entry name" value="HIS_KIN"/>
    <property type="match status" value="1"/>
</dbReference>
<organism evidence="9 10">
    <name type="scientific">Dictyobacter kobayashii</name>
    <dbReference type="NCBI Taxonomy" id="2014872"/>
    <lineage>
        <taxon>Bacteria</taxon>
        <taxon>Bacillati</taxon>
        <taxon>Chloroflexota</taxon>
        <taxon>Ktedonobacteria</taxon>
        <taxon>Ktedonobacterales</taxon>
        <taxon>Dictyobacteraceae</taxon>
        <taxon>Dictyobacter</taxon>
    </lineage>
</organism>
<evidence type="ECO:0000256" key="5">
    <source>
        <dbReference type="ARBA" id="ARBA00022777"/>
    </source>
</evidence>
<reference evidence="10" key="1">
    <citation type="submission" date="2018-12" db="EMBL/GenBank/DDBJ databases">
        <title>Tengunoibacter tsumagoiensis gen. nov., sp. nov., Dictyobacter kobayashii sp. nov., D. alpinus sp. nov., and D. joshuensis sp. nov. and description of Dictyobacteraceae fam. nov. within the order Ktedonobacterales isolated from Tengu-no-mugimeshi.</title>
        <authorList>
            <person name="Wang C.M."/>
            <person name="Zheng Y."/>
            <person name="Sakai Y."/>
            <person name="Toyoda A."/>
            <person name="Minakuchi Y."/>
            <person name="Abe K."/>
            <person name="Yokota A."/>
            <person name="Yabe S."/>
        </authorList>
    </citation>
    <scope>NUCLEOTIDE SEQUENCE [LARGE SCALE GENOMIC DNA]</scope>
    <source>
        <strain evidence="10">Uno11</strain>
    </source>
</reference>
<dbReference type="SUPFAM" id="SSF55874">
    <property type="entry name" value="ATPase domain of HSP90 chaperone/DNA topoisomerase II/histidine kinase"/>
    <property type="match status" value="1"/>
</dbReference>
<keyword evidence="7" id="KW-1133">Transmembrane helix</keyword>
<dbReference type="PANTHER" id="PTHR43711:SF1">
    <property type="entry name" value="HISTIDINE KINASE 1"/>
    <property type="match status" value="1"/>
</dbReference>
<dbReference type="SMART" id="SM00388">
    <property type="entry name" value="HisKA"/>
    <property type="match status" value="1"/>
</dbReference>
<dbReference type="Proteomes" id="UP000287188">
    <property type="component" value="Unassembled WGS sequence"/>
</dbReference>
<dbReference type="InterPro" id="IPR004358">
    <property type="entry name" value="Sig_transdc_His_kin-like_C"/>
</dbReference>
<keyword evidence="7" id="KW-0472">Membrane</keyword>
<dbReference type="EMBL" id="BIFS01000001">
    <property type="protein sequence ID" value="GCE18243.1"/>
    <property type="molecule type" value="Genomic_DNA"/>
</dbReference>
<dbReference type="EC" id="2.7.13.3" evidence="2"/>
<dbReference type="InterPro" id="IPR036097">
    <property type="entry name" value="HisK_dim/P_sf"/>
</dbReference>
<feature type="transmembrane region" description="Helical" evidence="7">
    <location>
        <begin position="95"/>
        <end position="114"/>
    </location>
</feature>
<keyword evidence="5" id="KW-0418">Kinase</keyword>
<dbReference type="OrthoDB" id="151985at2"/>
<dbReference type="SUPFAM" id="SSF47384">
    <property type="entry name" value="Homodimeric domain of signal transducing histidine kinase"/>
    <property type="match status" value="1"/>
</dbReference>
<dbReference type="GO" id="GO:0000155">
    <property type="term" value="F:phosphorelay sensor kinase activity"/>
    <property type="evidence" value="ECO:0007669"/>
    <property type="project" value="InterPro"/>
</dbReference>
<keyword evidence="3" id="KW-0597">Phosphoprotein</keyword>
<feature type="transmembrane region" description="Helical" evidence="7">
    <location>
        <begin position="65"/>
        <end position="83"/>
    </location>
</feature>
<keyword evidence="10" id="KW-1185">Reference proteome</keyword>
<dbReference type="CDD" id="cd00075">
    <property type="entry name" value="HATPase"/>
    <property type="match status" value="1"/>
</dbReference>
<accession>A0A402AGQ4</accession>